<sequence>MLEKIYKDMEKKMTATMEALKKQLNTVRTGRASLSILDGVIVDYHGTPTPLNHLATLAVPDSRLITIQPWDSSAVGEIERAIRKSDLGLNPTSDGKMLKIPIPILTEERRKELTKVVKKMGEECKVAIRNIRREKNDELKAAEKSKGVSEDDVHRAQEKIQKLTDKSISLVEELIEKKSKEVLEV</sequence>
<evidence type="ECO:0000256" key="4">
    <source>
        <dbReference type="ARBA" id="ARBA00022917"/>
    </source>
</evidence>
<evidence type="ECO:0000313" key="9">
    <source>
        <dbReference type="Proteomes" id="UP000769766"/>
    </source>
</evidence>
<evidence type="ECO:0000256" key="6">
    <source>
        <dbReference type="HAMAP-Rule" id="MF_00040"/>
    </source>
</evidence>
<protein>
    <recommendedName>
        <fullName evidence="6">Ribosome-recycling factor</fullName>
        <shortName evidence="6">RRF</shortName>
    </recommendedName>
    <alternativeName>
        <fullName evidence="6">Ribosome-releasing factor</fullName>
    </alternativeName>
</protein>
<dbReference type="NCBIfam" id="TIGR00496">
    <property type="entry name" value="frr"/>
    <property type="match status" value="1"/>
</dbReference>
<name>A0A932CR23_UNCTE</name>
<dbReference type="InterPro" id="IPR002661">
    <property type="entry name" value="Ribosome_recyc_fac"/>
</dbReference>
<comment type="similarity">
    <text evidence="2 6">Belongs to the RRF family.</text>
</comment>
<gene>
    <name evidence="6 8" type="primary">frr</name>
    <name evidence="8" type="ORF">HYY20_13420</name>
</gene>
<evidence type="ECO:0000259" key="7">
    <source>
        <dbReference type="Pfam" id="PF01765"/>
    </source>
</evidence>
<keyword evidence="4 6" id="KW-0648">Protein biosynthesis</keyword>
<dbReference type="Proteomes" id="UP000769766">
    <property type="component" value="Unassembled WGS sequence"/>
</dbReference>
<dbReference type="GO" id="GO:0005737">
    <property type="term" value="C:cytoplasm"/>
    <property type="evidence" value="ECO:0007669"/>
    <property type="project" value="UniProtKB-SubCell"/>
</dbReference>
<dbReference type="GO" id="GO:0043023">
    <property type="term" value="F:ribosomal large subunit binding"/>
    <property type="evidence" value="ECO:0007669"/>
    <property type="project" value="TreeGrafter"/>
</dbReference>
<comment type="function">
    <text evidence="5 6">Responsible for the release of ribosomes from messenger RNA at the termination of protein biosynthesis. May increase the efficiency of translation by recycling ribosomes from one round of translation to another.</text>
</comment>
<comment type="subcellular location">
    <subcellularLocation>
        <location evidence="1 6">Cytoplasm</location>
    </subcellularLocation>
</comment>
<evidence type="ECO:0000313" key="8">
    <source>
        <dbReference type="EMBL" id="MBI2877869.1"/>
    </source>
</evidence>
<dbReference type="FunFam" id="1.10.132.20:FF:000001">
    <property type="entry name" value="Ribosome-recycling factor"/>
    <property type="match status" value="1"/>
</dbReference>
<evidence type="ECO:0000256" key="1">
    <source>
        <dbReference type="ARBA" id="ARBA00004496"/>
    </source>
</evidence>
<evidence type="ECO:0000256" key="3">
    <source>
        <dbReference type="ARBA" id="ARBA00022490"/>
    </source>
</evidence>
<dbReference type="Gene3D" id="3.30.1360.40">
    <property type="match status" value="1"/>
</dbReference>
<organism evidence="8 9">
    <name type="scientific">Tectimicrobiota bacterium</name>
    <dbReference type="NCBI Taxonomy" id="2528274"/>
    <lineage>
        <taxon>Bacteria</taxon>
        <taxon>Pseudomonadati</taxon>
        <taxon>Nitrospinota/Tectimicrobiota group</taxon>
        <taxon>Candidatus Tectimicrobiota</taxon>
    </lineage>
</organism>
<comment type="caution">
    <text evidence="8">The sequence shown here is derived from an EMBL/GenBank/DDBJ whole genome shotgun (WGS) entry which is preliminary data.</text>
</comment>
<reference evidence="8" key="1">
    <citation type="submission" date="2020-07" db="EMBL/GenBank/DDBJ databases">
        <title>Huge and variable diversity of episymbiotic CPR bacteria and DPANN archaea in groundwater ecosystems.</title>
        <authorList>
            <person name="He C.Y."/>
            <person name="Keren R."/>
            <person name="Whittaker M."/>
            <person name="Farag I.F."/>
            <person name="Doudna J."/>
            <person name="Cate J.H.D."/>
            <person name="Banfield J.F."/>
        </authorList>
    </citation>
    <scope>NUCLEOTIDE SEQUENCE</scope>
    <source>
        <strain evidence="8">NC_groundwater_672_Ag_B-0.1um_62_36</strain>
    </source>
</reference>
<dbReference type="PANTHER" id="PTHR20982:SF3">
    <property type="entry name" value="MITOCHONDRIAL RIBOSOME RECYCLING FACTOR PSEUDO 1"/>
    <property type="match status" value="1"/>
</dbReference>
<dbReference type="Gene3D" id="1.10.132.20">
    <property type="entry name" value="Ribosome-recycling factor"/>
    <property type="match status" value="1"/>
</dbReference>
<dbReference type="InterPro" id="IPR036191">
    <property type="entry name" value="RRF_sf"/>
</dbReference>
<evidence type="ECO:0000256" key="5">
    <source>
        <dbReference type="ARBA" id="ARBA00025050"/>
    </source>
</evidence>
<dbReference type="SUPFAM" id="SSF55194">
    <property type="entry name" value="Ribosome recycling factor, RRF"/>
    <property type="match status" value="1"/>
</dbReference>
<dbReference type="HAMAP" id="MF_00040">
    <property type="entry name" value="RRF"/>
    <property type="match status" value="1"/>
</dbReference>
<dbReference type="EMBL" id="JACPRF010000409">
    <property type="protein sequence ID" value="MBI2877869.1"/>
    <property type="molecule type" value="Genomic_DNA"/>
</dbReference>
<dbReference type="CDD" id="cd00520">
    <property type="entry name" value="RRF"/>
    <property type="match status" value="1"/>
</dbReference>
<dbReference type="GO" id="GO:0006415">
    <property type="term" value="P:translational termination"/>
    <property type="evidence" value="ECO:0007669"/>
    <property type="project" value="UniProtKB-UniRule"/>
</dbReference>
<evidence type="ECO:0000256" key="2">
    <source>
        <dbReference type="ARBA" id="ARBA00005912"/>
    </source>
</evidence>
<proteinExistence type="inferred from homology"/>
<dbReference type="AlphaFoldDB" id="A0A932CR23"/>
<feature type="domain" description="Ribosome recycling factor" evidence="7">
    <location>
        <begin position="20"/>
        <end position="183"/>
    </location>
</feature>
<dbReference type="PANTHER" id="PTHR20982">
    <property type="entry name" value="RIBOSOME RECYCLING FACTOR"/>
    <property type="match status" value="1"/>
</dbReference>
<dbReference type="Pfam" id="PF01765">
    <property type="entry name" value="RRF"/>
    <property type="match status" value="1"/>
</dbReference>
<dbReference type="InterPro" id="IPR023584">
    <property type="entry name" value="Ribosome_recyc_fac_dom"/>
</dbReference>
<keyword evidence="3 6" id="KW-0963">Cytoplasm</keyword>
<accession>A0A932CR23</accession>
<dbReference type="FunFam" id="3.30.1360.40:FF:000001">
    <property type="entry name" value="Ribosome-recycling factor"/>
    <property type="match status" value="1"/>
</dbReference>